<dbReference type="OrthoDB" id="1668230at2759"/>
<dbReference type="EMBL" id="SNRW01005405">
    <property type="protein sequence ID" value="KAA6385131.1"/>
    <property type="molecule type" value="Genomic_DNA"/>
</dbReference>
<organism evidence="6 7">
    <name type="scientific">Streblomastix strix</name>
    <dbReference type="NCBI Taxonomy" id="222440"/>
    <lineage>
        <taxon>Eukaryota</taxon>
        <taxon>Metamonada</taxon>
        <taxon>Preaxostyla</taxon>
        <taxon>Oxymonadida</taxon>
        <taxon>Streblomastigidae</taxon>
        <taxon>Streblomastix</taxon>
    </lineage>
</organism>
<dbReference type="PANTHER" id="PTHR43671:SF106">
    <property type="entry name" value="NIMA-LIKE KINASE"/>
    <property type="match status" value="1"/>
</dbReference>
<name>A0A5J4VRF1_9EUKA</name>
<dbReference type="Gene3D" id="2.60.120.920">
    <property type="match status" value="1"/>
</dbReference>
<evidence type="ECO:0000256" key="2">
    <source>
        <dbReference type="ARBA" id="ARBA00022741"/>
    </source>
</evidence>
<keyword evidence="1" id="KW-0808">Transferase</keyword>
<dbReference type="InterPro" id="IPR000719">
    <property type="entry name" value="Prot_kinase_dom"/>
</dbReference>
<dbReference type="Gene3D" id="1.10.510.10">
    <property type="entry name" value="Transferase(Phosphotransferase) domain 1"/>
    <property type="match status" value="1"/>
</dbReference>
<dbReference type="PANTHER" id="PTHR43671">
    <property type="entry name" value="SERINE/THREONINE-PROTEIN KINASE NEK"/>
    <property type="match status" value="1"/>
</dbReference>
<dbReference type="InterPro" id="IPR050660">
    <property type="entry name" value="NEK_Ser/Thr_kinase"/>
</dbReference>
<proteinExistence type="predicted"/>
<evidence type="ECO:0000256" key="4">
    <source>
        <dbReference type="ARBA" id="ARBA00022840"/>
    </source>
</evidence>
<keyword evidence="4" id="KW-0067">ATP-binding</keyword>
<evidence type="ECO:0000259" key="5">
    <source>
        <dbReference type="PROSITE" id="PS50011"/>
    </source>
</evidence>
<dbReference type="Pfam" id="PF00069">
    <property type="entry name" value="Pkinase"/>
    <property type="match status" value="1"/>
</dbReference>
<evidence type="ECO:0000256" key="3">
    <source>
        <dbReference type="ARBA" id="ARBA00022777"/>
    </source>
</evidence>
<reference evidence="6 7" key="1">
    <citation type="submission" date="2019-03" db="EMBL/GenBank/DDBJ databases">
        <title>Single cell metagenomics reveals metabolic interactions within the superorganism composed of flagellate Streblomastix strix and complex community of Bacteroidetes bacteria on its surface.</title>
        <authorList>
            <person name="Treitli S.C."/>
            <person name="Kolisko M."/>
            <person name="Husnik F."/>
            <person name="Keeling P."/>
            <person name="Hampl V."/>
        </authorList>
    </citation>
    <scope>NUCLEOTIDE SEQUENCE [LARGE SCALE GENOMIC DNA]</scope>
    <source>
        <strain evidence="6">ST1C</strain>
    </source>
</reference>
<dbReference type="InterPro" id="IPR043136">
    <property type="entry name" value="B30.2/SPRY_sf"/>
</dbReference>
<sequence>MISSESQQLQSVREIENHKNSEFKFIVKFIDHFLCDKKYLYLVLEYYEGGDLTEVIADLRERKESVDEDYAWQILSQLVFTVNFLHFNRVLYKDMKPENIFLTKNRKEIRLGDFGISKVLDSEKSFTKTMSMTPEYASPELLIYGCFRFASDVWGVGMSIYELLTLHRPFWSTNKDETYMNIIADEVKAPLITSKKYSEMLKDVIMAMLEKDYEKRIPMNQIVKVDEISRRIKKYAQDMIGTASGKVKNYLEHLLLDIDTQPAALAPSISLISNSKDADSSLAAQALLPIGAPGQFLTKLIQLQRKNNYTIPIMPEIVAGSGPVQISIRFEDLLHQDRAYRWIGIMDAEHEVEEEYYPASVGYCGQDGNIVHLTGESDKKYISGNETYDNDVTIIMEVNMAVEREKRTLHFFVGGRQQPVSLSNLPDKIKFIVVRFNQGTSVSILSMAKIPNPTVRAIPGEQIIQW</sequence>
<evidence type="ECO:0000256" key="1">
    <source>
        <dbReference type="ARBA" id="ARBA00022679"/>
    </source>
</evidence>
<dbReference type="GO" id="GO:0005524">
    <property type="term" value="F:ATP binding"/>
    <property type="evidence" value="ECO:0007669"/>
    <property type="project" value="UniProtKB-KW"/>
</dbReference>
<evidence type="ECO:0000313" key="6">
    <source>
        <dbReference type="EMBL" id="KAA6385131.1"/>
    </source>
</evidence>
<accession>A0A5J4VRF1</accession>
<dbReference type="AlphaFoldDB" id="A0A5J4VRF1"/>
<dbReference type="InterPro" id="IPR008271">
    <property type="entry name" value="Ser/Thr_kinase_AS"/>
</dbReference>
<dbReference type="PROSITE" id="PS50011">
    <property type="entry name" value="PROTEIN_KINASE_DOM"/>
    <property type="match status" value="1"/>
</dbReference>
<dbReference type="Proteomes" id="UP000324800">
    <property type="component" value="Unassembled WGS sequence"/>
</dbReference>
<dbReference type="GO" id="GO:0004674">
    <property type="term" value="F:protein serine/threonine kinase activity"/>
    <property type="evidence" value="ECO:0007669"/>
    <property type="project" value="TreeGrafter"/>
</dbReference>
<dbReference type="SUPFAM" id="SSF56112">
    <property type="entry name" value="Protein kinase-like (PK-like)"/>
    <property type="match status" value="1"/>
</dbReference>
<dbReference type="Gene3D" id="3.30.200.20">
    <property type="entry name" value="Phosphorylase Kinase, domain 1"/>
    <property type="match status" value="1"/>
</dbReference>
<keyword evidence="2" id="KW-0547">Nucleotide-binding</keyword>
<gene>
    <name evidence="6" type="ORF">EZS28_019343</name>
</gene>
<keyword evidence="3 6" id="KW-0418">Kinase</keyword>
<protein>
    <submittedName>
        <fullName evidence="6">Putative NEK protein kinase</fullName>
    </submittedName>
</protein>
<comment type="caution">
    <text evidence="6">The sequence shown here is derived from an EMBL/GenBank/DDBJ whole genome shotgun (WGS) entry which is preliminary data.</text>
</comment>
<feature type="domain" description="Protein kinase" evidence="5">
    <location>
        <begin position="1"/>
        <end position="229"/>
    </location>
</feature>
<evidence type="ECO:0000313" key="7">
    <source>
        <dbReference type="Proteomes" id="UP000324800"/>
    </source>
</evidence>
<dbReference type="InterPro" id="IPR011009">
    <property type="entry name" value="Kinase-like_dom_sf"/>
</dbReference>
<dbReference type="PROSITE" id="PS00108">
    <property type="entry name" value="PROTEIN_KINASE_ST"/>
    <property type="match status" value="1"/>
</dbReference>
<dbReference type="SMART" id="SM00220">
    <property type="entry name" value="S_TKc"/>
    <property type="match status" value="1"/>
</dbReference>